<feature type="region of interest" description="Disordered" evidence="1">
    <location>
        <begin position="129"/>
        <end position="159"/>
    </location>
</feature>
<feature type="compositionally biased region" description="Polar residues" evidence="1">
    <location>
        <begin position="150"/>
        <end position="159"/>
    </location>
</feature>
<evidence type="ECO:0000313" key="3">
    <source>
        <dbReference type="Proteomes" id="UP000629468"/>
    </source>
</evidence>
<proteinExistence type="predicted"/>
<organism evidence="2 3">
    <name type="scientific">Agaricus bisporus var. burnettii</name>
    <dbReference type="NCBI Taxonomy" id="192524"/>
    <lineage>
        <taxon>Eukaryota</taxon>
        <taxon>Fungi</taxon>
        <taxon>Dikarya</taxon>
        <taxon>Basidiomycota</taxon>
        <taxon>Agaricomycotina</taxon>
        <taxon>Agaricomycetes</taxon>
        <taxon>Agaricomycetidae</taxon>
        <taxon>Agaricales</taxon>
        <taxon>Agaricineae</taxon>
        <taxon>Agaricaceae</taxon>
        <taxon>Agaricus</taxon>
    </lineage>
</organism>
<gene>
    <name evidence="2" type="ORF">Agabi119p4_6246</name>
</gene>
<accession>A0A8H7EZH0</accession>
<sequence>MQSIRQLIDSIAARFIMSDHDSSDIPKDLFDPHRICIGVDDQLQAVRTYRDQLIFHYSFQTIIGPDDWYLSRAELYKHTKGVRPERFVATIKRTPRLPKPSTSSSYHDYEDVKLVYFTIEQSMVLNQNAEGFSGSGSDPPAGQVEESGKQTDSNINSTSYSPKDSDFFYGSEFVVRFTRRAKPVPFNSIFLAGKYELLGSIEFPAPSAMLPHEEDSDAAFTELPMNSGTHQTEGPSSCTSCNSSTHPLSFVSLLTLISLADTIAKHKPLFTLTKNNSHWYCSMIFFALRQYTSSNVIVPGTRKAGIIIRPDDNVDTVKETFEKAKLDPDQYGIFQIMSILEDDTVQGLLEKWRPEREAVDNLVCTERLEYIKAQRKRVEEKKEEGREIGMALGWSRWTEEMIAREKEKGREIGKKAVEEKQERIKEEQRQELQALGLTEEKISLVFRDRKD</sequence>
<reference evidence="2 3" key="1">
    <citation type="journal article" name="Sci. Rep.">
        <title>Telomere-to-telomere assembled and centromere annotated genomes of the two main subspecies of the button mushroom Agaricus bisporus reveal especially polymorphic chromosome ends.</title>
        <authorList>
            <person name="Sonnenberg A.S.M."/>
            <person name="Sedaghat-Telgerd N."/>
            <person name="Lavrijssen B."/>
            <person name="Ohm R.A."/>
            <person name="Hendrickx P.M."/>
            <person name="Scholtmeijer K."/>
            <person name="Baars J.J.P."/>
            <person name="van Peer A."/>
        </authorList>
    </citation>
    <scope>NUCLEOTIDE SEQUENCE [LARGE SCALE GENOMIC DNA]</scope>
    <source>
        <strain evidence="2 3">H119_p4</strain>
    </source>
</reference>
<dbReference type="EMBL" id="JABXXO010000009">
    <property type="protein sequence ID" value="KAF7770272.1"/>
    <property type="molecule type" value="Genomic_DNA"/>
</dbReference>
<name>A0A8H7EZH0_AGABI</name>
<dbReference type="Proteomes" id="UP000629468">
    <property type="component" value="Unassembled WGS sequence"/>
</dbReference>
<protein>
    <submittedName>
        <fullName evidence="2">Uncharacterized protein</fullName>
    </submittedName>
</protein>
<evidence type="ECO:0000313" key="2">
    <source>
        <dbReference type="EMBL" id="KAF7770272.1"/>
    </source>
</evidence>
<dbReference type="AlphaFoldDB" id="A0A8H7EZH0"/>
<evidence type="ECO:0000256" key="1">
    <source>
        <dbReference type="SAM" id="MobiDB-lite"/>
    </source>
</evidence>
<comment type="caution">
    <text evidence="2">The sequence shown here is derived from an EMBL/GenBank/DDBJ whole genome shotgun (WGS) entry which is preliminary data.</text>
</comment>